<feature type="compositionally biased region" description="Low complexity" evidence="1">
    <location>
        <begin position="1"/>
        <end position="18"/>
    </location>
</feature>
<organism evidence="3 4">
    <name type="scientific">Pseudofrankia inefficax (strain DSM 45817 / CECT 9037 / DDB 130130 / EuI1c)</name>
    <name type="common">Frankia inefficax</name>
    <dbReference type="NCBI Taxonomy" id="298654"/>
    <lineage>
        <taxon>Bacteria</taxon>
        <taxon>Bacillati</taxon>
        <taxon>Actinomycetota</taxon>
        <taxon>Actinomycetes</taxon>
        <taxon>Frankiales</taxon>
        <taxon>Frankiaceae</taxon>
        <taxon>Pseudofrankia</taxon>
    </lineage>
</organism>
<keyword evidence="2" id="KW-0472">Membrane</keyword>
<feature type="compositionally biased region" description="Low complexity" evidence="1">
    <location>
        <begin position="36"/>
        <end position="45"/>
    </location>
</feature>
<dbReference type="EMBL" id="CP002299">
    <property type="protein sequence ID" value="ADP80747.1"/>
    <property type="molecule type" value="Genomic_DNA"/>
</dbReference>
<gene>
    <name evidence="3" type="ordered locus">FraEuI1c_2716</name>
</gene>
<dbReference type="HOGENOM" id="CLU_122776_0_0_11"/>
<sequence>MTTETAPAEATATAGPGDAEARPTGDARLADDAGPEGDAGPAAVAQPVGTAEPVGAAPRVRGPGRTLVAVYAVFAVAATSRAVVQIITRFHEAPVAYLLSALAGVVYILATVGLSRPSVLGRRVATGACAAELTGVLTVGTLSVVDRGLFPDAAVWSGYGEGYVFLPLVLPVLGLWWLRRSATGSAAPDA</sequence>
<proteinExistence type="predicted"/>
<accession>E3J6H1</accession>
<dbReference type="eggNOG" id="ENOG5032RMD">
    <property type="taxonomic scope" value="Bacteria"/>
</dbReference>
<dbReference type="AlphaFoldDB" id="E3J6H1"/>
<dbReference type="InParanoid" id="E3J6H1"/>
<name>E3J6H1_PSEI1</name>
<evidence type="ECO:0000313" key="3">
    <source>
        <dbReference type="EMBL" id="ADP80747.1"/>
    </source>
</evidence>
<protein>
    <recommendedName>
        <fullName evidence="5">Integral membrane protein</fullName>
    </recommendedName>
</protein>
<dbReference type="STRING" id="298654.FraEuI1c_2716"/>
<evidence type="ECO:0000313" key="4">
    <source>
        <dbReference type="Proteomes" id="UP000002484"/>
    </source>
</evidence>
<reference evidence="3 4" key="1">
    <citation type="submission" date="2010-10" db="EMBL/GenBank/DDBJ databases">
        <title>Complete sequence of Frankia sp. EuI1c.</title>
        <authorList>
            <consortium name="US DOE Joint Genome Institute"/>
            <person name="Lucas S."/>
            <person name="Copeland A."/>
            <person name="Lapidus A."/>
            <person name="Cheng J.-F."/>
            <person name="Bruce D."/>
            <person name="Goodwin L."/>
            <person name="Pitluck S."/>
            <person name="Chertkov O."/>
            <person name="Detter J.C."/>
            <person name="Han C."/>
            <person name="Tapia R."/>
            <person name="Land M."/>
            <person name="Hauser L."/>
            <person name="Jeffries C."/>
            <person name="Kyrpides N."/>
            <person name="Ivanova N."/>
            <person name="Mikhailova N."/>
            <person name="Beauchemin N."/>
            <person name="Sen A."/>
            <person name="Sur S.A."/>
            <person name="Gtari M."/>
            <person name="Wall L."/>
            <person name="Tisa L."/>
            <person name="Woyke T."/>
        </authorList>
    </citation>
    <scope>NUCLEOTIDE SEQUENCE [LARGE SCALE GENOMIC DNA]</scope>
    <source>
        <strain evidence="4">DSM 45817 / CECT 9037 / EuI1c</strain>
    </source>
</reference>
<evidence type="ECO:0000256" key="2">
    <source>
        <dbReference type="SAM" id="Phobius"/>
    </source>
</evidence>
<dbReference type="KEGG" id="fri:FraEuI1c_2716"/>
<feature type="transmembrane region" description="Helical" evidence="2">
    <location>
        <begin position="162"/>
        <end position="178"/>
    </location>
</feature>
<feature type="compositionally biased region" description="Basic and acidic residues" evidence="1">
    <location>
        <begin position="19"/>
        <end position="31"/>
    </location>
</feature>
<dbReference type="Proteomes" id="UP000002484">
    <property type="component" value="Chromosome"/>
</dbReference>
<feature type="transmembrane region" description="Helical" evidence="2">
    <location>
        <begin position="94"/>
        <end position="112"/>
    </location>
</feature>
<keyword evidence="4" id="KW-1185">Reference proteome</keyword>
<keyword evidence="2" id="KW-0812">Transmembrane</keyword>
<keyword evidence="2" id="KW-1133">Transmembrane helix</keyword>
<evidence type="ECO:0008006" key="5">
    <source>
        <dbReference type="Google" id="ProtNLM"/>
    </source>
</evidence>
<feature type="region of interest" description="Disordered" evidence="1">
    <location>
        <begin position="1"/>
        <end position="57"/>
    </location>
</feature>
<feature type="transmembrane region" description="Helical" evidence="2">
    <location>
        <begin position="124"/>
        <end position="142"/>
    </location>
</feature>
<evidence type="ECO:0000256" key="1">
    <source>
        <dbReference type="SAM" id="MobiDB-lite"/>
    </source>
</evidence>
<feature type="transmembrane region" description="Helical" evidence="2">
    <location>
        <begin position="68"/>
        <end position="88"/>
    </location>
</feature>